<evidence type="ECO:0000313" key="2">
    <source>
        <dbReference type="EMBL" id="KAL3687109.1"/>
    </source>
</evidence>
<gene>
    <name evidence="2" type="ORF">R1sor_013418</name>
</gene>
<protein>
    <submittedName>
        <fullName evidence="2">Uncharacterized protein</fullName>
    </submittedName>
</protein>
<feature type="compositionally biased region" description="Basic and acidic residues" evidence="1">
    <location>
        <begin position="68"/>
        <end position="82"/>
    </location>
</feature>
<reference evidence="2 3" key="1">
    <citation type="submission" date="2024-09" db="EMBL/GenBank/DDBJ databases">
        <title>Chromosome-scale assembly of Riccia sorocarpa.</title>
        <authorList>
            <person name="Paukszto L."/>
        </authorList>
    </citation>
    <scope>NUCLEOTIDE SEQUENCE [LARGE SCALE GENOMIC DNA]</scope>
    <source>
        <strain evidence="2">LP-2024</strain>
        <tissue evidence="2">Aerial parts of the thallus</tissue>
    </source>
</reference>
<sequence>MDTLLLEMANLKVQIANVKEKRKNPLAPRHNLWMSVPIPASEVITIPSSPKGWPSDSAWDTFGVSTRSKGETKSVSTREEKKKKGKKPVEVPIETSSDSDFEPVKQDIYKDDISSMVREALKSQTQGKENATLSNEVRPTLEVNTLANEADKAEPITLSAKLDYDFVKNLSETPAQISMLQLIVHSPKVLKQLNAWSRGHKKTARGMRRRKKMSKDESIAAYAITEEDRGAPEVETLFGGIPFLLNYVVLKPQDENGYEMLRRKLEITRNLAGHEPLIPQPAR</sequence>
<comment type="caution">
    <text evidence="2">The sequence shown here is derived from an EMBL/GenBank/DDBJ whole genome shotgun (WGS) entry which is preliminary data.</text>
</comment>
<organism evidence="2 3">
    <name type="scientific">Riccia sorocarpa</name>
    <dbReference type="NCBI Taxonomy" id="122646"/>
    <lineage>
        <taxon>Eukaryota</taxon>
        <taxon>Viridiplantae</taxon>
        <taxon>Streptophyta</taxon>
        <taxon>Embryophyta</taxon>
        <taxon>Marchantiophyta</taxon>
        <taxon>Marchantiopsida</taxon>
        <taxon>Marchantiidae</taxon>
        <taxon>Marchantiales</taxon>
        <taxon>Ricciaceae</taxon>
        <taxon>Riccia</taxon>
    </lineage>
</organism>
<dbReference type="EMBL" id="JBJQOH010000004">
    <property type="protein sequence ID" value="KAL3687109.1"/>
    <property type="molecule type" value="Genomic_DNA"/>
</dbReference>
<evidence type="ECO:0000313" key="3">
    <source>
        <dbReference type="Proteomes" id="UP001633002"/>
    </source>
</evidence>
<dbReference type="Proteomes" id="UP001633002">
    <property type="component" value="Unassembled WGS sequence"/>
</dbReference>
<accession>A0ABD3HCN7</accession>
<dbReference type="AlphaFoldDB" id="A0ABD3HCN7"/>
<feature type="region of interest" description="Disordered" evidence="1">
    <location>
        <begin position="47"/>
        <end position="101"/>
    </location>
</feature>
<evidence type="ECO:0000256" key="1">
    <source>
        <dbReference type="SAM" id="MobiDB-lite"/>
    </source>
</evidence>
<keyword evidence="3" id="KW-1185">Reference proteome</keyword>
<name>A0ABD3HCN7_9MARC</name>
<proteinExistence type="predicted"/>